<evidence type="ECO:0000256" key="4">
    <source>
        <dbReference type="ARBA" id="ARBA00022989"/>
    </source>
</evidence>
<feature type="transmembrane region" description="Helical" evidence="6">
    <location>
        <begin position="261"/>
        <end position="280"/>
    </location>
</feature>
<gene>
    <name evidence="8" type="ORF">G3M99_04770</name>
</gene>
<dbReference type="AlphaFoldDB" id="A0A6M0H3H5"/>
<dbReference type="SUPFAM" id="SSF103481">
    <property type="entry name" value="Multidrug resistance efflux transporter EmrE"/>
    <property type="match status" value="2"/>
</dbReference>
<comment type="similarity">
    <text evidence="2">Belongs to the EamA transporter family.</text>
</comment>
<evidence type="ECO:0000256" key="6">
    <source>
        <dbReference type="SAM" id="Phobius"/>
    </source>
</evidence>
<feature type="transmembrane region" description="Helical" evidence="6">
    <location>
        <begin position="145"/>
        <end position="164"/>
    </location>
</feature>
<comment type="caution">
    <text evidence="8">The sequence shown here is derived from an EMBL/GenBank/DDBJ whole genome shotgun (WGS) entry which is preliminary data.</text>
</comment>
<feature type="domain" description="EamA" evidence="7">
    <location>
        <begin position="150"/>
        <end position="276"/>
    </location>
</feature>
<dbReference type="Proteomes" id="UP000481872">
    <property type="component" value="Unassembled WGS sequence"/>
</dbReference>
<evidence type="ECO:0000313" key="8">
    <source>
        <dbReference type="EMBL" id="NEU04182.1"/>
    </source>
</evidence>
<evidence type="ECO:0000256" key="5">
    <source>
        <dbReference type="ARBA" id="ARBA00023136"/>
    </source>
</evidence>
<feature type="domain" description="EamA" evidence="7">
    <location>
        <begin position="8"/>
        <end position="139"/>
    </location>
</feature>
<keyword evidence="3 6" id="KW-0812">Transmembrane</keyword>
<proteinExistence type="inferred from homology"/>
<evidence type="ECO:0000313" key="9">
    <source>
        <dbReference type="Proteomes" id="UP000481872"/>
    </source>
</evidence>
<dbReference type="Pfam" id="PF00892">
    <property type="entry name" value="EamA"/>
    <property type="match status" value="2"/>
</dbReference>
<evidence type="ECO:0000256" key="1">
    <source>
        <dbReference type="ARBA" id="ARBA00004141"/>
    </source>
</evidence>
<protein>
    <submittedName>
        <fullName evidence="8">DMT family transporter</fullName>
    </submittedName>
</protein>
<dbReference type="PANTHER" id="PTHR22911">
    <property type="entry name" value="ACYL-MALONYL CONDENSING ENZYME-RELATED"/>
    <property type="match status" value="1"/>
</dbReference>
<organism evidence="8 9">
    <name type="scientific">Clostridium senegalense</name>
    <dbReference type="NCBI Taxonomy" id="1465809"/>
    <lineage>
        <taxon>Bacteria</taxon>
        <taxon>Bacillati</taxon>
        <taxon>Bacillota</taxon>
        <taxon>Clostridia</taxon>
        <taxon>Eubacteriales</taxon>
        <taxon>Clostridiaceae</taxon>
        <taxon>Clostridium</taxon>
    </lineage>
</organism>
<dbReference type="InterPro" id="IPR000620">
    <property type="entry name" value="EamA_dom"/>
</dbReference>
<sequence length="285" mass="31565">MISNNKIKGIIYIILASLSFATMNLFAKLALECSPYQKTFISNAVATIIISIIILKRKDSFLGKRENRKYLLLRGVMGTISILTLYYSIESLLLADATILTKLSPFFTIIFSFFILKERITKKQLIFLLLAFIGSLFVIKPQFNAAIIPALMGVISAVSAGVAYTMIRVLGDKESFFTVILSFTGIATITMSPWIFVNTSALTLTNITFLILGGLSFTLGQIFLTLAYKNAPASEISMFDYIGLLFAAVYGFVLFKEIPDYLSLIGYGIIIVVSIINIYFSKSSE</sequence>
<accession>A0A6M0H3H5</accession>
<evidence type="ECO:0000259" key="7">
    <source>
        <dbReference type="Pfam" id="PF00892"/>
    </source>
</evidence>
<reference evidence="8 9" key="1">
    <citation type="submission" date="2020-02" db="EMBL/GenBank/DDBJ databases">
        <title>Genome assembly of a novel Clostridium senegalense strain.</title>
        <authorList>
            <person name="Gupta T.B."/>
            <person name="Jauregui R."/>
            <person name="Maclean P."/>
            <person name="Nawarathana A."/>
            <person name="Brightwell G."/>
        </authorList>
    </citation>
    <scope>NUCLEOTIDE SEQUENCE [LARGE SCALE GENOMIC DNA]</scope>
    <source>
        <strain evidence="8 9">AGRFS4</strain>
    </source>
</reference>
<feature type="transmembrane region" description="Helical" evidence="6">
    <location>
        <begin position="238"/>
        <end position="255"/>
    </location>
</feature>
<keyword evidence="5 6" id="KW-0472">Membrane</keyword>
<dbReference type="EMBL" id="JAAGPU010000005">
    <property type="protein sequence ID" value="NEU04182.1"/>
    <property type="molecule type" value="Genomic_DNA"/>
</dbReference>
<keyword evidence="4 6" id="KW-1133">Transmembrane helix</keyword>
<keyword evidence="9" id="KW-1185">Reference proteome</keyword>
<dbReference type="PANTHER" id="PTHR22911:SF6">
    <property type="entry name" value="SOLUTE CARRIER FAMILY 35 MEMBER G1"/>
    <property type="match status" value="1"/>
</dbReference>
<dbReference type="GO" id="GO:0016020">
    <property type="term" value="C:membrane"/>
    <property type="evidence" value="ECO:0007669"/>
    <property type="project" value="UniProtKB-SubCell"/>
</dbReference>
<feature type="transmembrane region" description="Helical" evidence="6">
    <location>
        <begin position="176"/>
        <end position="195"/>
    </location>
</feature>
<feature type="transmembrane region" description="Helical" evidence="6">
    <location>
        <begin position="71"/>
        <end position="89"/>
    </location>
</feature>
<name>A0A6M0H3H5_9CLOT</name>
<dbReference type="InterPro" id="IPR037185">
    <property type="entry name" value="EmrE-like"/>
</dbReference>
<evidence type="ECO:0000256" key="3">
    <source>
        <dbReference type="ARBA" id="ARBA00022692"/>
    </source>
</evidence>
<comment type="subcellular location">
    <subcellularLocation>
        <location evidence="1">Membrane</location>
        <topology evidence="1">Multi-pass membrane protein</topology>
    </subcellularLocation>
</comment>
<feature type="transmembrane region" description="Helical" evidence="6">
    <location>
        <begin position="39"/>
        <end position="55"/>
    </location>
</feature>
<dbReference type="RefSeq" id="WP_199869387.1">
    <property type="nucleotide sequence ID" value="NZ_JAAGPU010000005.1"/>
</dbReference>
<evidence type="ECO:0000256" key="2">
    <source>
        <dbReference type="ARBA" id="ARBA00007362"/>
    </source>
</evidence>
<feature type="transmembrane region" description="Helical" evidence="6">
    <location>
        <begin position="95"/>
        <end position="116"/>
    </location>
</feature>
<feature type="transmembrane region" description="Helical" evidence="6">
    <location>
        <begin position="9"/>
        <end position="27"/>
    </location>
</feature>
<feature type="transmembrane region" description="Helical" evidence="6">
    <location>
        <begin position="207"/>
        <end position="226"/>
    </location>
</feature>